<dbReference type="Proteomes" id="UP000821865">
    <property type="component" value="Chromosome 1"/>
</dbReference>
<evidence type="ECO:0000313" key="1">
    <source>
        <dbReference type="EMBL" id="KAH7981377.1"/>
    </source>
</evidence>
<proteinExistence type="predicted"/>
<reference evidence="1" key="1">
    <citation type="submission" date="2020-05" db="EMBL/GenBank/DDBJ databases">
        <title>Large-scale comparative analyses of tick genomes elucidate their genetic diversity and vector capacities.</title>
        <authorList>
            <person name="Jia N."/>
            <person name="Wang J."/>
            <person name="Shi W."/>
            <person name="Du L."/>
            <person name="Sun Y."/>
            <person name="Zhan W."/>
            <person name="Jiang J."/>
            <person name="Wang Q."/>
            <person name="Zhang B."/>
            <person name="Ji P."/>
            <person name="Sakyi L.B."/>
            <person name="Cui X."/>
            <person name="Yuan T."/>
            <person name="Jiang B."/>
            <person name="Yang W."/>
            <person name="Lam T.T.-Y."/>
            <person name="Chang Q."/>
            <person name="Ding S."/>
            <person name="Wang X."/>
            <person name="Zhu J."/>
            <person name="Ruan X."/>
            <person name="Zhao L."/>
            <person name="Wei J."/>
            <person name="Que T."/>
            <person name="Du C."/>
            <person name="Cheng J."/>
            <person name="Dai P."/>
            <person name="Han X."/>
            <person name="Huang E."/>
            <person name="Gao Y."/>
            <person name="Liu J."/>
            <person name="Shao H."/>
            <person name="Ye R."/>
            <person name="Li L."/>
            <person name="Wei W."/>
            <person name="Wang X."/>
            <person name="Wang C."/>
            <person name="Yang T."/>
            <person name="Huo Q."/>
            <person name="Li W."/>
            <person name="Guo W."/>
            <person name="Chen H."/>
            <person name="Zhou L."/>
            <person name="Ni X."/>
            <person name="Tian J."/>
            <person name="Zhou Y."/>
            <person name="Sheng Y."/>
            <person name="Liu T."/>
            <person name="Pan Y."/>
            <person name="Xia L."/>
            <person name="Li J."/>
            <person name="Zhao F."/>
            <person name="Cao W."/>
        </authorList>
    </citation>
    <scope>NUCLEOTIDE SEQUENCE</scope>
    <source>
        <strain evidence="1">Dsil-2018</strain>
    </source>
</reference>
<name>A0ACB8E3R2_DERSI</name>
<organism evidence="1 2">
    <name type="scientific">Dermacentor silvarum</name>
    <name type="common">Tick</name>
    <dbReference type="NCBI Taxonomy" id="543639"/>
    <lineage>
        <taxon>Eukaryota</taxon>
        <taxon>Metazoa</taxon>
        <taxon>Ecdysozoa</taxon>
        <taxon>Arthropoda</taxon>
        <taxon>Chelicerata</taxon>
        <taxon>Arachnida</taxon>
        <taxon>Acari</taxon>
        <taxon>Parasitiformes</taxon>
        <taxon>Ixodida</taxon>
        <taxon>Ixodoidea</taxon>
        <taxon>Ixodidae</taxon>
        <taxon>Rhipicephalinae</taxon>
        <taxon>Dermacentor</taxon>
    </lineage>
</organism>
<protein>
    <submittedName>
        <fullName evidence="1">Uncharacterized protein</fullName>
    </submittedName>
</protein>
<dbReference type="EMBL" id="CM023470">
    <property type="protein sequence ID" value="KAH7981377.1"/>
    <property type="molecule type" value="Genomic_DNA"/>
</dbReference>
<comment type="caution">
    <text evidence="1">The sequence shown here is derived from an EMBL/GenBank/DDBJ whole genome shotgun (WGS) entry which is preliminary data.</text>
</comment>
<accession>A0ACB8E3R2</accession>
<gene>
    <name evidence="1" type="ORF">HPB49_023477</name>
</gene>
<keyword evidence="2" id="KW-1185">Reference proteome</keyword>
<sequence length="316" mass="34445">MASPTIAFLARVLKMAVRAKLLLQPNESKMAPDDMAESRDLGTPTNMRSARIFQAQSRCHCTLLPVWINVAHSVRSRLSGYYCNNSAIVTFHVTDEGTSLLGLDAIQAQGIDIHGSSLSCQQVTGTPVAPEVKFASLPQNAPAEFAHLFSVSAKLRPLTLVLREQVSAELHRLESADIIERVSASEWISALVKKDNAIRLCIDLREPNKAIVVNAFPLTTTKELLHRLADATVFMSVARGRSGSRHKSKDLRGSSRSQSGDPGAAPEDPTRTSTRPRPGSTSGGGPTDHMATWRRARMGEPEPPGPSDFNHNERQR</sequence>
<evidence type="ECO:0000313" key="2">
    <source>
        <dbReference type="Proteomes" id="UP000821865"/>
    </source>
</evidence>